<dbReference type="RefSeq" id="WP_225249309.1">
    <property type="nucleotide sequence ID" value="NZ_JAIWIU010000006.1"/>
</dbReference>
<evidence type="ECO:0000313" key="1">
    <source>
        <dbReference type="EMBL" id="MCA2014694.1"/>
    </source>
</evidence>
<keyword evidence="2" id="KW-1185">Reference proteome</keyword>
<evidence type="ECO:0008006" key="3">
    <source>
        <dbReference type="Google" id="ProtNLM"/>
    </source>
</evidence>
<accession>A0ABS7YKG7</accession>
<proteinExistence type="predicted"/>
<organism evidence="1 2">
    <name type="scientific">Vibrio tritonius</name>
    <dbReference type="NCBI Taxonomy" id="1435069"/>
    <lineage>
        <taxon>Bacteria</taxon>
        <taxon>Pseudomonadati</taxon>
        <taxon>Pseudomonadota</taxon>
        <taxon>Gammaproteobacteria</taxon>
        <taxon>Vibrionales</taxon>
        <taxon>Vibrionaceae</taxon>
        <taxon>Vibrio</taxon>
    </lineage>
</organism>
<reference evidence="2" key="1">
    <citation type="submission" date="2023-07" db="EMBL/GenBank/DDBJ databases">
        <title>Molecular identification of indigenous halophilic bacteria isolated from red sea cost, biodegradation of synthetic dyes and assessment of degraded metabolite toxicity.</title>
        <authorList>
            <person name="Chaieb K."/>
            <person name="Altayb H.N."/>
        </authorList>
    </citation>
    <scope>NUCLEOTIDE SEQUENCE [LARGE SCALE GENOMIC DNA]</scope>
    <source>
        <strain evidence="2">K20</strain>
    </source>
</reference>
<gene>
    <name evidence="1" type="ORF">LDJ79_01140</name>
</gene>
<sequence>MSRFLMLLSPILAAYLWGYSALSIASEATSNPPLHADSQWRLPSLLELAVGNERNPFAPSVLPRSDNFESGFSRLSVQGGDFELDLVGVVVSKNEALAIISDSSHELFILKEGERIPMSGHKVKRIFRGGIELISITDKETAIGLILEDDNP</sequence>
<comment type="caution">
    <text evidence="1">The sequence shown here is derived from an EMBL/GenBank/DDBJ whole genome shotgun (WGS) entry which is preliminary data.</text>
</comment>
<dbReference type="EMBL" id="JAIWIU010000006">
    <property type="protein sequence ID" value="MCA2014694.1"/>
    <property type="molecule type" value="Genomic_DNA"/>
</dbReference>
<name>A0ABS7YKG7_9VIBR</name>
<protein>
    <recommendedName>
        <fullName evidence="3">Type II secretion system protein GspC N-terminal domain-containing protein</fullName>
    </recommendedName>
</protein>
<dbReference type="Proteomes" id="UP001199044">
    <property type="component" value="Unassembled WGS sequence"/>
</dbReference>
<evidence type="ECO:0000313" key="2">
    <source>
        <dbReference type="Proteomes" id="UP001199044"/>
    </source>
</evidence>